<dbReference type="SUPFAM" id="SSF46785">
    <property type="entry name" value="Winged helix' DNA-binding domain"/>
    <property type="match status" value="1"/>
</dbReference>
<dbReference type="PROSITE" id="PS01117">
    <property type="entry name" value="HTH_MARR_1"/>
    <property type="match status" value="1"/>
</dbReference>
<name>A0ABX1JQ07_9MICC</name>
<dbReference type="PANTHER" id="PTHR33164">
    <property type="entry name" value="TRANSCRIPTIONAL REGULATOR, MARR FAMILY"/>
    <property type="match status" value="1"/>
</dbReference>
<protein>
    <submittedName>
        <fullName evidence="6">MarR family transcriptional regulator</fullName>
    </submittedName>
</protein>
<proteinExistence type="predicted"/>
<evidence type="ECO:0000256" key="1">
    <source>
        <dbReference type="ARBA" id="ARBA00023015"/>
    </source>
</evidence>
<dbReference type="Pfam" id="PF12802">
    <property type="entry name" value="MarR_2"/>
    <property type="match status" value="1"/>
</dbReference>
<comment type="caution">
    <text evidence="6">The sequence shown here is derived from an EMBL/GenBank/DDBJ whole genome shotgun (WGS) entry which is preliminary data.</text>
</comment>
<evidence type="ECO:0000256" key="2">
    <source>
        <dbReference type="ARBA" id="ARBA00023125"/>
    </source>
</evidence>
<dbReference type="InterPro" id="IPR036390">
    <property type="entry name" value="WH_DNA-bd_sf"/>
</dbReference>
<dbReference type="Proteomes" id="UP000523795">
    <property type="component" value="Unassembled WGS sequence"/>
</dbReference>
<keyword evidence="2" id="KW-0238">DNA-binding</keyword>
<keyword evidence="1" id="KW-0805">Transcription regulation</keyword>
<dbReference type="CDD" id="cd00090">
    <property type="entry name" value="HTH_ARSR"/>
    <property type="match status" value="1"/>
</dbReference>
<evidence type="ECO:0000313" key="6">
    <source>
        <dbReference type="EMBL" id="NKX50321.1"/>
    </source>
</evidence>
<dbReference type="InterPro" id="IPR039422">
    <property type="entry name" value="MarR/SlyA-like"/>
</dbReference>
<feature type="domain" description="HTH marR-type" evidence="5">
    <location>
        <begin position="8"/>
        <end position="147"/>
    </location>
</feature>
<evidence type="ECO:0000259" key="5">
    <source>
        <dbReference type="PROSITE" id="PS50995"/>
    </source>
</evidence>
<evidence type="ECO:0000256" key="4">
    <source>
        <dbReference type="SAM" id="MobiDB-lite"/>
    </source>
</evidence>
<evidence type="ECO:0000313" key="7">
    <source>
        <dbReference type="Proteomes" id="UP000523795"/>
    </source>
</evidence>
<dbReference type="Gene3D" id="1.10.10.10">
    <property type="entry name" value="Winged helix-like DNA-binding domain superfamily/Winged helix DNA-binding domain"/>
    <property type="match status" value="1"/>
</dbReference>
<keyword evidence="7" id="KW-1185">Reference proteome</keyword>
<gene>
    <name evidence="6" type="ORF">HER39_07010</name>
</gene>
<feature type="region of interest" description="Disordered" evidence="4">
    <location>
        <begin position="149"/>
        <end position="168"/>
    </location>
</feature>
<dbReference type="PANTHER" id="PTHR33164:SF43">
    <property type="entry name" value="HTH-TYPE TRANSCRIPTIONAL REPRESSOR YETL"/>
    <property type="match status" value="1"/>
</dbReference>
<dbReference type="InterPro" id="IPR011991">
    <property type="entry name" value="ArsR-like_HTH"/>
</dbReference>
<keyword evidence="3" id="KW-0804">Transcription</keyword>
<dbReference type="InterPro" id="IPR000835">
    <property type="entry name" value="HTH_MarR-typ"/>
</dbReference>
<dbReference type="InterPro" id="IPR036388">
    <property type="entry name" value="WH-like_DNA-bd_sf"/>
</dbReference>
<sequence>MSVTPATASLLVQQIFDLQRTVRCAASAAARHTDLGPAVEGVLRVIAGADGCRASDVAARLGVGPSALSRQAADLEDHGLIVRRPDPADRRAQLLSLSDAGREYLASAEQRRTGSIRELLSGWDEDRARAAARTIEDLSAGLRAALEIPPRATKTGTTRTTSPQCSQE</sequence>
<dbReference type="EMBL" id="JAAZSR010000080">
    <property type="protein sequence ID" value="NKX50321.1"/>
    <property type="molecule type" value="Genomic_DNA"/>
</dbReference>
<organism evidence="6 7">
    <name type="scientific">Arthrobacter deserti</name>
    <dbReference type="NCBI Taxonomy" id="1742687"/>
    <lineage>
        <taxon>Bacteria</taxon>
        <taxon>Bacillati</taxon>
        <taxon>Actinomycetota</taxon>
        <taxon>Actinomycetes</taxon>
        <taxon>Micrococcales</taxon>
        <taxon>Micrococcaceae</taxon>
        <taxon>Arthrobacter</taxon>
    </lineage>
</organism>
<reference evidence="6 7" key="1">
    <citation type="submission" date="2020-04" db="EMBL/GenBank/DDBJ databases">
        <authorList>
            <person name="Liu S."/>
        </authorList>
    </citation>
    <scope>NUCLEOTIDE SEQUENCE [LARGE SCALE GENOMIC DNA]</scope>
    <source>
        <strain evidence="6 7">CGMCC 1.15091</strain>
    </source>
</reference>
<accession>A0ABX1JQ07</accession>
<evidence type="ECO:0000256" key="3">
    <source>
        <dbReference type="ARBA" id="ARBA00023163"/>
    </source>
</evidence>
<dbReference type="InterPro" id="IPR023187">
    <property type="entry name" value="Tscrpt_reg_MarR-type_CS"/>
</dbReference>
<dbReference type="SMART" id="SM00347">
    <property type="entry name" value="HTH_MARR"/>
    <property type="match status" value="1"/>
</dbReference>
<dbReference type="PROSITE" id="PS50995">
    <property type="entry name" value="HTH_MARR_2"/>
    <property type="match status" value="1"/>
</dbReference>